<keyword evidence="10" id="KW-0482">Metalloprotease</keyword>
<evidence type="ECO:0000256" key="5">
    <source>
        <dbReference type="ARBA" id="ARBA00022692"/>
    </source>
</evidence>
<feature type="transmembrane region" description="Helical" evidence="12">
    <location>
        <begin position="53"/>
        <end position="73"/>
    </location>
</feature>
<feature type="transmembrane region" description="Helical" evidence="12">
    <location>
        <begin position="186"/>
        <end position="210"/>
    </location>
</feature>
<feature type="transmembrane region" description="Helical" evidence="12">
    <location>
        <begin position="222"/>
        <end position="241"/>
    </location>
</feature>
<evidence type="ECO:0000259" key="13">
    <source>
        <dbReference type="Pfam" id="PF02163"/>
    </source>
</evidence>
<feature type="transmembrane region" description="Helical" evidence="12">
    <location>
        <begin position="114"/>
        <end position="134"/>
    </location>
</feature>
<keyword evidence="6" id="KW-0479">Metal-binding</keyword>
<reference evidence="14 15" key="1">
    <citation type="submission" date="2019-06" db="EMBL/GenBank/DDBJ databases">
        <title>Sequencing the genomes of 1000 actinobacteria strains.</title>
        <authorList>
            <person name="Klenk H.-P."/>
        </authorList>
    </citation>
    <scope>NUCLEOTIDE SEQUENCE [LARGE SCALE GENOMIC DNA]</scope>
    <source>
        <strain evidence="14 15">DSM 18607</strain>
    </source>
</reference>
<evidence type="ECO:0000256" key="4">
    <source>
        <dbReference type="ARBA" id="ARBA00022670"/>
    </source>
</evidence>
<dbReference type="GO" id="GO:0046872">
    <property type="term" value="F:metal ion binding"/>
    <property type="evidence" value="ECO:0007669"/>
    <property type="project" value="UniProtKB-KW"/>
</dbReference>
<evidence type="ECO:0000256" key="12">
    <source>
        <dbReference type="SAM" id="Phobius"/>
    </source>
</evidence>
<sequence length="386" mass="38800">MTAGPTAPSYGWRVGSLRGVPVFIGRSYPLIALVVVGLTAFRVPDPRTGQTGGLYGVAVGVASALLLLVSVLVHEGAHAVVAARLGHRVDRIVADVWGGHTVYDGGVARPGSSAAIAVSGPVANLVVAGLAYAARGPVGDGTPGLLLSYLFLGNLLLGVVNLLPGLPLDGGFVVDSLVWKVTGSRHVGLLVAGWLGRLLVVAAVLLLVGLPLLRGASPAPFTVVYVALIGAFLWNGATAAVRAGGNGRAMERVPVGQVLRPVASAGVHEPLGQVLARLDGFPGAVVVHAPDGRPAGLLDREAAHAVHPADLTAGLTTAAVLLRQPPGWAVVVDPAADSAVLVDAVVSAGGGPDDPVPALVVVLDPSGRPVGSVSLSELDAAVRARR</sequence>
<keyword evidence="9 12" id="KW-1133">Transmembrane helix</keyword>
<dbReference type="GO" id="GO:0008237">
    <property type="term" value="F:metallopeptidase activity"/>
    <property type="evidence" value="ECO:0007669"/>
    <property type="project" value="UniProtKB-KW"/>
</dbReference>
<organism evidence="14 15">
    <name type="scientific">Lapillicoccus jejuensis</name>
    <dbReference type="NCBI Taxonomy" id="402171"/>
    <lineage>
        <taxon>Bacteria</taxon>
        <taxon>Bacillati</taxon>
        <taxon>Actinomycetota</taxon>
        <taxon>Actinomycetes</taxon>
        <taxon>Micrococcales</taxon>
        <taxon>Intrasporangiaceae</taxon>
        <taxon>Lapillicoccus</taxon>
    </lineage>
</organism>
<gene>
    <name evidence="14" type="ORF">FB458_3419</name>
</gene>
<dbReference type="GO" id="GO:0016020">
    <property type="term" value="C:membrane"/>
    <property type="evidence" value="ECO:0007669"/>
    <property type="project" value="UniProtKB-SubCell"/>
</dbReference>
<evidence type="ECO:0000256" key="9">
    <source>
        <dbReference type="ARBA" id="ARBA00022989"/>
    </source>
</evidence>
<evidence type="ECO:0000256" key="8">
    <source>
        <dbReference type="ARBA" id="ARBA00022833"/>
    </source>
</evidence>
<evidence type="ECO:0000313" key="15">
    <source>
        <dbReference type="Proteomes" id="UP000317893"/>
    </source>
</evidence>
<keyword evidence="11 12" id="KW-0472">Membrane</keyword>
<keyword evidence="7" id="KW-0378">Hydrolase</keyword>
<evidence type="ECO:0000256" key="10">
    <source>
        <dbReference type="ARBA" id="ARBA00023049"/>
    </source>
</evidence>
<dbReference type="PANTHER" id="PTHR39188">
    <property type="entry name" value="MEMBRANE-ASSOCIATED ZINC METALLOPROTEASE M50B"/>
    <property type="match status" value="1"/>
</dbReference>
<evidence type="ECO:0000256" key="6">
    <source>
        <dbReference type="ARBA" id="ARBA00022723"/>
    </source>
</evidence>
<evidence type="ECO:0000256" key="11">
    <source>
        <dbReference type="ARBA" id="ARBA00023136"/>
    </source>
</evidence>
<evidence type="ECO:0000256" key="1">
    <source>
        <dbReference type="ARBA" id="ARBA00001947"/>
    </source>
</evidence>
<keyword evidence="4 14" id="KW-0645">Protease</keyword>
<feature type="domain" description="Peptidase M50" evidence="13">
    <location>
        <begin position="146"/>
        <end position="184"/>
    </location>
</feature>
<keyword evidence="8" id="KW-0862">Zinc</keyword>
<name>A0A542E4T3_9MICO</name>
<feature type="transmembrane region" description="Helical" evidence="12">
    <location>
        <begin position="20"/>
        <end position="41"/>
    </location>
</feature>
<dbReference type="Pfam" id="PF02163">
    <property type="entry name" value="Peptidase_M50"/>
    <property type="match status" value="1"/>
</dbReference>
<dbReference type="EMBL" id="VFMN01000001">
    <property type="protein sequence ID" value="TQJ10299.1"/>
    <property type="molecule type" value="Genomic_DNA"/>
</dbReference>
<proteinExistence type="inferred from homology"/>
<dbReference type="RefSeq" id="WP_141849541.1">
    <property type="nucleotide sequence ID" value="NZ_BAAAPR010000015.1"/>
</dbReference>
<feature type="transmembrane region" description="Helical" evidence="12">
    <location>
        <begin position="146"/>
        <end position="166"/>
    </location>
</feature>
<dbReference type="Proteomes" id="UP000317893">
    <property type="component" value="Unassembled WGS sequence"/>
</dbReference>
<keyword evidence="15" id="KW-1185">Reference proteome</keyword>
<evidence type="ECO:0000313" key="14">
    <source>
        <dbReference type="EMBL" id="TQJ10299.1"/>
    </source>
</evidence>
<comment type="caution">
    <text evidence="14">The sequence shown here is derived from an EMBL/GenBank/DDBJ whole genome shotgun (WGS) entry which is preliminary data.</text>
</comment>
<comment type="cofactor">
    <cofactor evidence="1">
        <name>Zn(2+)</name>
        <dbReference type="ChEBI" id="CHEBI:29105"/>
    </cofactor>
</comment>
<evidence type="ECO:0000256" key="3">
    <source>
        <dbReference type="ARBA" id="ARBA00007931"/>
    </source>
</evidence>
<evidence type="ECO:0000256" key="7">
    <source>
        <dbReference type="ARBA" id="ARBA00022801"/>
    </source>
</evidence>
<accession>A0A542E4T3</accession>
<dbReference type="AlphaFoldDB" id="A0A542E4T3"/>
<dbReference type="InterPro" id="IPR008915">
    <property type="entry name" value="Peptidase_M50"/>
</dbReference>
<comment type="similarity">
    <text evidence="3">Belongs to the peptidase M50B family.</text>
</comment>
<dbReference type="PANTHER" id="PTHR39188:SF3">
    <property type="entry name" value="STAGE IV SPORULATION PROTEIN FB"/>
    <property type="match status" value="1"/>
</dbReference>
<dbReference type="GO" id="GO:0006508">
    <property type="term" value="P:proteolysis"/>
    <property type="evidence" value="ECO:0007669"/>
    <property type="project" value="UniProtKB-KW"/>
</dbReference>
<comment type="subcellular location">
    <subcellularLocation>
        <location evidence="2">Membrane</location>
        <topology evidence="2">Multi-pass membrane protein</topology>
    </subcellularLocation>
</comment>
<dbReference type="OrthoDB" id="9781963at2"/>
<protein>
    <submittedName>
        <fullName evidence="14">Zn-dependent protease</fullName>
    </submittedName>
</protein>
<keyword evidence="5 12" id="KW-0812">Transmembrane</keyword>
<evidence type="ECO:0000256" key="2">
    <source>
        <dbReference type="ARBA" id="ARBA00004141"/>
    </source>
</evidence>